<keyword evidence="1" id="KW-0812">Transmembrane</keyword>
<dbReference type="EMBL" id="MT663538">
    <property type="protein sequence ID" value="QOI90504.1"/>
    <property type="molecule type" value="Genomic_DNA"/>
</dbReference>
<organismHost>
    <name type="scientific">Pyramimonas plurioculata</name>
    <dbReference type="NCBI Taxonomy" id="36893"/>
</organismHost>
<sequence length="38" mass="4299">MVSIGIWMLLGGVAIVAGLLGMIIYLSYDLYWRSSCWF</sequence>
<protein>
    <submittedName>
        <fullName evidence="2">Uncharacterized protein</fullName>
    </submittedName>
</protein>
<organism evidence="2">
    <name type="scientific">Pyramimonas orientalis virus</name>
    <name type="common">PoV01</name>
    <dbReference type="NCBI Taxonomy" id="455367"/>
    <lineage>
        <taxon>Viruses</taxon>
        <taxon>Varidnaviria</taxon>
        <taxon>Bamfordvirae</taxon>
        <taxon>Nucleocytoviricota</taxon>
        <taxon>Megaviricetes</taxon>
        <taxon>Imitervirales</taxon>
        <taxon>Allomimiviridae</taxon>
        <taxon>Heliosvirus</taxon>
        <taxon>Heliosvirus raunefjordenense</taxon>
    </lineage>
</organism>
<accession>A0A7M3UP43</accession>
<reference evidence="2" key="1">
    <citation type="submission" date="2020-06" db="EMBL/GenBank/DDBJ databases">
        <title>Lateral gene transfer of anion-conducting channel rhodopsins between green algae and giant viruses.</title>
        <authorList>
            <person name="Rozenberg A."/>
            <person name="Oppermann J."/>
            <person name="Wietek J."/>
            <person name="Fernandez Lahore R.G."/>
            <person name="Sandaa R.-A."/>
            <person name="Bratbak G."/>
            <person name="Hegemann P."/>
            <person name="Beja O."/>
        </authorList>
    </citation>
    <scope>NUCLEOTIDE SEQUENCE</scope>
    <source>
        <strain evidence="2">01B</strain>
    </source>
</reference>
<proteinExistence type="predicted"/>
<keyword evidence="1" id="KW-1133">Transmembrane helix</keyword>
<gene>
    <name evidence="2" type="ORF">HWQ62_00369</name>
</gene>
<evidence type="ECO:0000256" key="1">
    <source>
        <dbReference type="SAM" id="Phobius"/>
    </source>
</evidence>
<feature type="transmembrane region" description="Helical" evidence="1">
    <location>
        <begin position="6"/>
        <end position="28"/>
    </location>
</feature>
<evidence type="ECO:0000313" key="2">
    <source>
        <dbReference type="EMBL" id="QOI90504.1"/>
    </source>
</evidence>
<keyword evidence="1" id="KW-0472">Membrane</keyword>
<name>A0A7M3UP43_POV01</name>